<gene>
    <name evidence="1" type="ORF">DM01DRAFT_311209</name>
</gene>
<evidence type="ECO:0000313" key="1">
    <source>
        <dbReference type="EMBL" id="ORX58055.1"/>
    </source>
</evidence>
<keyword evidence="2" id="KW-1185">Reference proteome</keyword>
<organism evidence="1 2">
    <name type="scientific">Hesseltinella vesiculosa</name>
    <dbReference type="NCBI Taxonomy" id="101127"/>
    <lineage>
        <taxon>Eukaryota</taxon>
        <taxon>Fungi</taxon>
        <taxon>Fungi incertae sedis</taxon>
        <taxon>Mucoromycota</taxon>
        <taxon>Mucoromycotina</taxon>
        <taxon>Mucoromycetes</taxon>
        <taxon>Mucorales</taxon>
        <taxon>Cunninghamellaceae</taxon>
        <taxon>Hesseltinella</taxon>
    </lineage>
</organism>
<reference evidence="1 2" key="1">
    <citation type="submission" date="2016-07" db="EMBL/GenBank/DDBJ databases">
        <title>Pervasive Adenine N6-methylation of Active Genes in Fungi.</title>
        <authorList>
            <consortium name="DOE Joint Genome Institute"/>
            <person name="Mondo S.J."/>
            <person name="Dannebaum R.O."/>
            <person name="Kuo R.C."/>
            <person name="Labutti K."/>
            <person name="Haridas S."/>
            <person name="Kuo A."/>
            <person name="Salamov A."/>
            <person name="Ahrendt S.R."/>
            <person name="Lipzen A."/>
            <person name="Sullivan W."/>
            <person name="Andreopoulos W.B."/>
            <person name="Clum A."/>
            <person name="Lindquist E."/>
            <person name="Daum C."/>
            <person name="Ramamoorthy G.K."/>
            <person name="Gryganskyi A."/>
            <person name="Culley D."/>
            <person name="Magnuson J.K."/>
            <person name="James T.Y."/>
            <person name="O'Malley M.A."/>
            <person name="Stajich J.E."/>
            <person name="Spatafora J.W."/>
            <person name="Visel A."/>
            <person name="Grigoriev I.V."/>
        </authorList>
    </citation>
    <scope>NUCLEOTIDE SEQUENCE [LARGE SCALE GENOMIC DNA]</scope>
    <source>
        <strain evidence="1 2">NRRL 3301</strain>
    </source>
</reference>
<dbReference type="AlphaFoldDB" id="A0A1X2GQ26"/>
<accession>A0A1X2GQ26</accession>
<dbReference type="Proteomes" id="UP000242146">
    <property type="component" value="Unassembled WGS sequence"/>
</dbReference>
<comment type="caution">
    <text evidence="1">The sequence shown here is derived from an EMBL/GenBank/DDBJ whole genome shotgun (WGS) entry which is preliminary data.</text>
</comment>
<dbReference type="OrthoDB" id="2250876at2759"/>
<name>A0A1X2GQ26_9FUNG</name>
<dbReference type="EMBL" id="MCGT01000007">
    <property type="protein sequence ID" value="ORX58055.1"/>
    <property type="molecule type" value="Genomic_DNA"/>
</dbReference>
<sequence>MTMDARVSDIDLDEDLAIGEALPINPVLAPLELGHIPDNTNKQRPFDQAILYACQHSHSGEKESKRLLKLVDALDLVPFAFDNSDEENALANPVIVQKLSLKCSSSIRPILPTKRTADKMEEALASASAATPGLTTLLPSSPLS</sequence>
<proteinExistence type="predicted"/>
<protein>
    <submittedName>
        <fullName evidence="1">Uncharacterized protein</fullName>
    </submittedName>
</protein>
<evidence type="ECO:0000313" key="2">
    <source>
        <dbReference type="Proteomes" id="UP000242146"/>
    </source>
</evidence>